<evidence type="ECO:0000313" key="3">
    <source>
        <dbReference type="Proteomes" id="UP001204562"/>
    </source>
</evidence>
<accession>A0AAW5JM23</accession>
<dbReference type="EMBL" id="JANFYS010000012">
    <property type="protein sequence ID" value="MCQ4770262.1"/>
    <property type="molecule type" value="Genomic_DNA"/>
</dbReference>
<dbReference type="Proteomes" id="UP001204562">
    <property type="component" value="Unassembled WGS sequence"/>
</dbReference>
<evidence type="ECO:0000256" key="1">
    <source>
        <dbReference type="SAM" id="MobiDB-lite"/>
    </source>
</evidence>
<evidence type="ECO:0000313" key="2">
    <source>
        <dbReference type="EMBL" id="MCQ4770262.1"/>
    </source>
</evidence>
<dbReference type="RefSeq" id="WP_256303755.1">
    <property type="nucleotide sequence ID" value="NZ_JANFYS010000012.1"/>
</dbReference>
<feature type="compositionally biased region" description="Polar residues" evidence="1">
    <location>
        <begin position="60"/>
        <end position="72"/>
    </location>
</feature>
<reference evidence="2" key="1">
    <citation type="submission" date="2022-06" db="EMBL/GenBank/DDBJ databases">
        <title>Isolation of gut microbiota from human fecal samples.</title>
        <authorList>
            <person name="Pamer E.G."/>
            <person name="Barat B."/>
            <person name="Waligurski E."/>
            <person name="Medina S."/>
            <person name="Paddock L."/>
            <person name="Mostad J."/>
        </authorList>
    </citation>
    <scope>NUCLEOTIDE SEQUENCE</scope>
    <source>
        <strain evidence="2">DFI.9.91</strain>
    </source>
</reference>
<protein>
    <submittedName>
        <fullName evidence="2">Uncharacterized protein</fullName>
    </submittedName>
</protein>
<dbReference type="AlphaFoldDB" id="A0AAW5JM23"/>
<name>A0AAW5JM23_9FIRM</name>
<gene>
    <name evidence="2" type="ORF">NE579_07255</name>
</gene>
<feature type="compositionally biased region" description="Polar residues" evidence="1">
    <location>
        <begin position="85"/>
        <end position="95"/>
    </location>
</feature>
<proteinExistence type="predicted"/>
<comment type="caution">
    <text evidence="2">The sequence shown here is derived from an EMBL/GenBank/DDBJ whole genome shotgun (WGS) entry which is preliminary data.</text>
</comment>
<sequence length="95" mass="10225">MTPLECVNGEAMVLAGAAIAIQIAQTSTEAELLTLAAFFTILGDNLAMVATQRANLSSQQCQRQDSVNSSDSRCTREEKRVEWDNNITTESGNSS</sequence>
<feature type="region of interest" description="Disordered" evidence="1">
    <location>
        <begin position="60"/>
        <end position="95"/>
    </location>
</feature>
<organism evidence="2 3">
    <name type="scientific">Intestinimonas massiliensis</name>
    <name type="common">ex Afouda et al. 2020</name>
    <dbReference type="NCBI Taxonomy" id="1673721"/>
    <lineage>
        <taxon>Bacteria</taxon>
        <taxon>Bacillati</taxon>
        <taxon>Bacillota</taxon>
        <taxon>Clostridia</taxon>
        <taxon>Eubacteriales</taxon>
        <taxon>Intestinimonas</taxon>
    </lineage>
</organism>
<feature type="compositionally biased region" description="Basic and acidic residues" evidence="1">
    <location>
        <begin position="73"/>
        <end position="83"/>
    </location>
</feature>